<reference evidence="3 4" key="1">
    <citation type="submission" date="2018-04" db="EMBL/GenBank/DDBJ databases">
        <title>Bacteria isolated from cave deposits of Manipur.</title>
        <authorList>
            <person name="Sahoo D."/>
            <person name="Sarangthem I."/>
            <person name="Nandeibam J."/>
        </authorList>
    </citation>
    <scope>NUCLEOTIDE SEQUENCE [LARGE SCALE GENOMIC DNA]</scope>
    <source>
        <strain evidence="4">mrc11</strain>
    </source>
</reference>
<dbReference type="InterPro" id="IPR003010">
    <property type="entry name" value="C-N_Hydrolase"/>
</dbReference>
<evidence type="ECO:0000256" key="1">
    <source>
        <dbReference type="ARBA" id="ARBA00022801"/>
    </source>
</evidence>
<dbReference type="Pfam" id="PF00795">
    <property type="entry name" value="CN_hydrolase"/>
    <property type="match status" value="1"/>
</dbReference>
<dbReference type="EMBL" id="QLNP01000094">
    <property type="protein sequence ID" value="RAM36440.1"/>
    <property type="molecule type" value="Genomic_DNA"/>
</dbReference>
<dbReference type="GO" id="GO:0033388">
    <property type="term" value="P:putrescine biosynthetic process from arginine"/>
    <property type="evidence" value="ECO:0007669"/>
    <property type="project" value="TreeGrafter"/>
</dbReference>
<dbReference type="Proteomes" id="UP000249166">
    <property type="component" value="Unassembled WGS sequence"/>
</dbReference>
<organism evidence="3 4">
    <name type="scientific">Arthrobacter globiformis</name>
    <dbReference type="NCBI Taxonomy" id="1665"/>
    <lineage>
        <taxon>Bacteria</taxon>
        <taxon>Bacillati</taxon>
        <taxon>Actinomycetota</taxon>
        <taxon>Actinomycetes</taxon>
        <taxon>Micrococcales</taxon>
        <taxon>Micrococcaceae</taxon>
        <taxon>Arthrobacter</taxon>
    </lineage>
</organism>
<dbReference type="SUPFAM" id="SSF56317">
    <property type="entry name" value="Carbon-nitrogen hydrolase"/>
    <property type="match status" value="1"/>
</dbReference>
<dbReference type="RefSeq" id="WP_111904699.1">
    <property type="nucleotide sequence ID" value="NZ_QLNP01000094.1"/>
</dbReference>
<dbReference type="InterPro" id="IPR050345">
    <property type="entry name" value="Aliph_Amidase/BUP"/>
</dbReference>
<dbReference type="OrthoDB" id="9811121at2"/>
<comment type="caution">
    <text evidence="3">The sequence shown here is derived from an EMBL/GenBank/DDBJ whole genome shotgun (WGS) entry which is preliminary data.</text>
</comment>
<dbReference type="Gene3D" id="3.60.110.10">
    <property type="entry name" value="Carbon-nitrogen hydrolase"/>
    <property type="match status" value="1"/>
</dbReference>
<dbReference type="InterPro" id="IPR036526">
    <property type="entry name" value="C-N_Hydrolase_sf"/>
</dbReference>
<sequence length="254" mass="26874">MTAPLTVSAVQYAALSGGIDANVPEHVHLIEDADSHGARLVVFPELSLTGYDLPPLRGGQQFDAGDQWVAPGDRRLDPVREICRRTGITAVVGAPFREPDGTPRLASLAVHPNGTEETGFKTHLHGDEQSLFEAGRQPLLLDVDGWKIALAICFDAAQPAHSGAAAAAGADVYAVSALYTQEEGHRLGLHLGARAMDNRIYGVLANLGGRTPLGPSCGLSGFWGPDGLPMQQARGTGTEVVTAVLRRGSLERYR</sequence>
<evidence type="ECO:0000259" key="2">
    <source>
        <dbReference type="PROSITE" id="PS50263"/>
    </source>
</evidence>
<feature type="domain" description="CN hydrolase" evidence="2">
    <location>
        <begin position="5"/>
        <end position="247"/>
    </location>
</feature>
<proteinExistence type="predicted"/>
<name>A0A328HGN9_ARTGO</name>
<evidence type="ECO:0000313" key="3">
    <source>
        <dbReference type="EMBL" id="RAM36440.1"/>
    </source>
</evidence>
<dbReference type="PROSITE" id="PS50263">
    <property type="entry name" value="CN_HYDROLASE"/>
    <property type="match status" value="1"/>
</dbReference>
<protein>
    <submittedName>
        <fullName evidence="3">Carbon-nitrogen hydrolase family protein</fullName>
    </submittedName>
</protein>
<evidence type="ECO:0000313" key="4">
    <source>
        <dbReference type="Proteomes" id="UP000249166"/>
    </source>
</evidence>
<dbReference type="PANTHER" id="PTHR43674">
    <property type="entry name" value="NITRILASE C965.09-RELATED"/>
    <property type="match status" value="1"/>
</dbReference>
<accession>A0A328HGN9</accession>
<dbReference type="PANTHER" id="PTHR43674:SF2">
    <property type="entry name" value="BETA-UREIDOPROPIONASE"/>
    <property type="match status" value="1"/>
</dbReference>
<dbReference type="GO" id="GO:0050126">
    <property type="term" value="F:N-carbamoylputrescine amidase activity"/>
    <property type="evidence" value="ECO:0007669"/>
    <property type="project" value="TreeGrafter"/>
</dbReference>
<keyword evidence="1 3" id="KW-0378">Hydrolase</keyword>
<dbReference type="CDD" id="cd07197">
    <property type="entry name" value="nitrilase"/>
    <property type="match status" value="1"/>
</dbReference>
<gene>
    <name evidence="3" type="ORF">DBZ45_15105</name>
</gene>
<dbReference type="AlphaFoldDB" id="A0A328HGN9"/>